<keyword evidence="3" id="KW-1185">Reference proteome</keyword>
<name>A0A9J5YGU1_SOLCO</name>
<reference evidence="2 3" key="1">
    <citation type="submission" date="2020-09" db="EMBL/GenBank/DDBJ databases">
        <title>De no assembly of potato wild relative species, Solanum commersonii.</title>
        <authorList>
            <person name="Cho K."/>
        </authorList>
    </citation>
    <scope>NUCLEOTIDE SEQUENCE [LARGE SCALE GENOMIC DNA]</scope>
    <source>
        <strain evidence="2">LZ3.2</strain>
        <tissue evidence="2">Leaf</tissue>
    </source>
</reference>
<evidence type="ECO:0000313" key="3">
    <source>
        <dbReference type="Proteomes" id="UP000824120"/>
    </source>
</evidence>
<gene>
    <name evidence="2" type="ORF">H5410_030835</name>
</gene>
<dbReference type="EMBL" id="JACXVP010000006">
    <property type="protein sequence ID" value="KAG5599465.1"/>
    <property type="molecule type" value="Genomic_DNA"/>
</dbReference>
<protein>
    <submittedName>
        <fullName evidence="2">Uncharacterized protein</fullName>
    </submittedName>
</protein>
<feature type="compositionally biased region" description="Low complexity" evidence="1">
    <location>
        <begin position="12"/>
        <end position="21"/>
    </location>
</feature>
<accession>A0A9J5YGU1</accession>
<organism evidence="2 3">
    <name type="scientific">Solanum commersonii</name>
    <name type="common">Commerson's wild potato</name>
    <name type="synonym">Commerson's nightshade</name>
    <dbReference type="NCBI Taxonomy" id="4109"/>
    <lineage>
        <taxon>Eukaryota</taxon>
        <taxon>Viridiplantae</taxon>
        <taxon>Streptophyta</taxon>
        <taxon>Embryophyta</taxon>
        <taxon>Tracheophyta</taxon>
        <taxon>Spermatophyta</taxon>
        <taxon>Magnoliopsida</taxon>
        <taxon>eudicotyledons</taxon>
        <taxon>Gunneridae</taxon>
        <taxon>Pentapetalae</taxon>
        <taxon>asterids</taxon>
        <taxon>lamiids</taxon>
        <taxon>Solanales</taxon>
        <taxon>Solanaceae</taxon>
        <taxon>Solanoideae</taxon>
        <taxon>Solaneae</taxon>
        <taxon>Solanum</taxon>
    </lineage>
</organism>
<proteinExistence type="predicted"/>
<evidence type="ECO:0000256" key="1">
    <source>
        <dbReference type="SAM" id="MobiDB-lite"/>
    </source>
</evidence>
<dbReference type="Proteomes" id="UP000824120">
    <property type="component" value="Chromosome 6"/>
</dbReference>
<comment type="caution">
    <text evidence="2">The sequence shown here is derived from an EMBL/GenBank/DDBJ whole genome shotgun (WGS) entry which is preliminary data.</text>
</comment>
<evidence type="ECO:0000313" key="2">
    <source>
        <dbReference type="EMBL" id="KAG5599465.1"/>
    </source>
</evidence>
<sequence>MDPPWVTKDQGKGSSSGSSYGSFSNSSILHRGGISLINLNSKKSQSMASLSLHLEDILENSPLYAQLREYLSQKQSDTFAFIAKEDIDDIKSFEKRKEKPWKIFQRHLINGLYFPGESYKTRSYYESILINTGSVEFQHFSGYNTSENVYNFSKMIVKKIISIEDWEVGFTEEQILCLYRTFYNNFWDKLIKKDPKTKTLYRQEFMDFMPKRIQKYGISPQKGVVADSSVRHIARKISIQDGDKKAMINSYLEEVKRTLLLNITQYEK</sequence>
<feature type="region of interest" description="Disordered" evidence="1">
    <location>
        <begin position="1"/>
        <end position="21"/>
    </location>
</feature>
<dbReference type="AlphaFoldDB" id="A0A9J5YGU1"/>